<evidence type="ECO:0000313" key="3">
    <source>
        <dbReference type="Proteomes" id="UP000239899"/>
    </source>
</evidence>
<dbReference type="EMBL" id="LHPG02000008">
    <property type="protein sequence ID" value="PRW56558.1"/>
    <property type="molecule type" value="Genomic_DNA"/>
</dbReference>
<feature type="region of interest" description="Disordered" evidence="1">
    <location>
        <begin position="1057"/>
        <end position="1160"/>
    </location>
</feature>
<gene>
    <name evidence="2" type="ORF">C2E21_4662</name>
</gene>
<proteinExistence type="predicted"/>
<organism evidence="2 3">
    <name type="scientific">Chlorella sorokiniana</name>
    <name type="common">Freshwater green alga</name>
    <dbReference type="NCBI Taxonomy" id="3076"/>
    <lineage>
        <taxon>Eukaryota</taxon>
        <taxon>Viridiplantae</taxon>
        <taxon>Chlorophyta</taxon>
        <taxon>core chlorophytes</taxon>
        <taxon>Trebouxiophyceae</taxon>
        <taxon>Chlorellales</taxon>
        <taxon>Chlorellaceae</taxon>
        <taxon>Chlorella clade</taxon>
        <taxon>Chlorella</taxon>
    </lineage>
</organism>
<feature type="region of interest" description="Disordered" evidence="1">
    <location>
        <begin position="900"/>
        <end position="920"/>
    </location>
</feature>
<feature type="compositionally biased region" description="Low complexity" evidence="1">
    <location>
        <begin position="213"/>
        <end position="225"/>
    </location>
</feature>
<protein>
    <submittedName>
        <fullName evidence="2">Paired amphipathic helix repeat</fullName>
    </submittedName>
</protein>
<feature type="compositionally biased region" description="Low complexity" evidence="1">
    <location>
        <begin position="239"/>
        <end position="286"/>
    </location>
</feature>
<dbReference type="PANTHER" id="PTHR48125">
    <property type="entry name" value="LP07818P1"/>
    <property type="match status" value="1"/>
</dbReference>
<dbReference type="Gene3D" id="3.30.310.130">
    <property type="entry name" value="Ubiquitin-related"/>
    <property type="match status" value="1"/>
</dbReference>
<reference evidence="2 3" key="1">
    <citation type="journal article" date="2018" name="Plant J.">
        <title>Genome sequences of Chlorella sorokiniana UTEX 1602 and Micractinium conductrix SAG 241.80: implications to maltose excretion by a green alga.</title>
        <authorList>
            <person name="Arriola M.B."/>
            <person name="Velmurugan N."/>
            <person name="Zhang Y."/>
            <person name="Plunkett M.H."/>
            <person name="Hondzo H."/>
            <person name="Barney B.M."/>
        </authorList>
    </citation>
    <scope>NUCLEOTIDE SEQUENCE [LARGE SCALE GENOMIC DNA]</scope>
    <source>
        <strain evidence="3">UTEX 1602</strain>
    </source>
</reference>
<dbReference type="Proteomes" id="UP000239899">
    <property type="component" value="Unassembled WGS sequence"/>
</dbReference>
<dbReference type="AlphaFoldDB" id="A0A2P6TR71"/>
<comment type="caution">
    <text evidence="2">The sequence shown here is derived from an EMBL/GenBank/DDBJ whole genome shotgun (WGS) entry which is preliminary data.</text>
</comment>
<name>A0A2P6TR71_CHLSO</name>
<keyword evidence="3" id="KW-1185">Reference proteome</keyword>
<sequence length="1255" mass="135402">MSIRAPAQPMVLPWRQEVFPHSAQQARELVPLLIQHRIPALLNLPNKQRGEQQALVDRCRALVAALPPDGAVCCHWSVANNYRRNPEATYEAFTAFCCDLAALGCCSVLLVSGSQRKKFDSIAALERAAGDPQLRQLGLPLAVAFNPYFPDEARQQEERRRLRRKLEAGRGMVTAVYLQTGSDVGRLEAGLQWLQALLEELQQQGPGSSSTAEQQQQEQQQQQPPLSRPLKRPRRQGDEAQQSGQQGSAQQVAQLPAATTDQQTADVTKAARSGDAAAAPPSQPSQRIQVYGSVLVPSKKLLAQMKFRPWGGVFLSEEYLSSVGAADRITVQLLRAYARHGVTPLVETEVASEAAAERPPAVTPLDLDSLLPGRCPTMVLIENFFRRQFEACLEQANVKGNLAACLVFGPDTFADVRRLVLGGGEPDAGQQGFPALERFCQENDMSDKQYLLLPLLTPSHGSLLVVCKPAEPRAGGGGGAAASMLQPHRQQPLVLHLDSQCDKGPPQAHQPNFGALVRFLLPYLAKDEAARQAWKTVKAVVASVPQQRAPDIGSTFMCTSALYFVASLPPYLEREEVKRLKAYRLGMVDLFEGTPACYPGFLTSKWYPSRLPDTLRKLLLSGYTHQLQASSGMVQPPSLHSHACQLADTLAKVVTAEFEMPEQRRKWQERMKEGRQLAAAQRYWVKQGGWTSQHEGSTVTCRQGAWSVQLTEQLLHSGSLRFADVEEGAGSPRVPPKPPQYDFCFCFCWRLRQGAQPLPLTVHIQSPLVVPGGTPASTPATRQVEVRFCPKPVQGGWLLQKECWEALRAALPFAPRPGDTLTLKPRKAGAGIPRSIHVDLELVAATPCSSEHTAGTADTAADAAAAGALAALAVPQLAAGSPAPPVAALPAVEQMAAAALQPTAKGEGRLQTGADKTGDPRARITIGGESYYAGYFPSGTAAAEAEDCILMWVHAKAQGWRQDWMQDCEVLLPRLNFPMTYHILKHHELLESLSRCKNKDALRTLLQQHLNPAATLPAVAKPAARSTAPLPAVGPSGHTTQLLHAVLQAAEQQEPAAAAAVGTKRPAESALTGSSLGCKRQHGAGTAMPAEGAALQRQQGQQEVLQAAAAERPPQQAVQQQHHHHSQQQQQQQHPAVKEEPQQGQQPASSALQAAHSDNGYSGSWTAAAGRQAAEALAAAGLGSTDDERFVAQMAAVQAALKALGVEFGVRLSCCVRFQQLSAMQRTGLLIELGMIAEEGSPAELRAWLQRAGAS</sequence>
<dbReference type="PANTHER" id="PTHR48125:SF12">
    <property type="entry name" value="AT HOOK TRANSCRIPTION FACTOR FAMILY-RELATED"/>
    <property type="match status" value="1"/>
</dbReference>
<feature type="region of interest" description="Disordered" evidence="1">
    <location>
        <begin position="202"/>
        <end position="286"/>
    </location>
</feature>
<evidence type="ECO:0000256" key="1">
    <source>
        <dbReference type="SAM" id="MobiDB-lite"/>
    </source>
</evidence>
<evidence type="ECO:0000313" key="2">
    <source>
        <dbReference type="EMBL" id="PRW56558.1"/>
    </source>
</evidence>
<feature type="compositionally biased region" description="Low complexity" evidence="1">
    <location>
        <begin position="1090"/>
        <end position="1120"/>
    </location>
</feature>
<accession>A0A2P6TR71</accession>
<dbReference type="OrthoDB" id="551422at2759"/>
<feature type="compositionally biased region" description="Polar residues" evidence="1">
    <location>
        <begin position="1142"/>
        <end position="1152"/>
    </location>
</feature>